<feature type="compositionally biased region" description="Basic and acidic residues" evidence="1">
    <location>
        <begin position="106"/>
        <end position="222"/>
    </location>
</feature>
<dbReference type="Pfam" id="PF10986">
    <property type="entry name" value="ZrgA"/>
    <property type="match status" value="1"/>
</dbReference>
<protein>
    <submittedName>
        <fullName evidence="2">DUF2796 domain-containing protein</fullName>
    </submittedName>
</protein>
<dbReference type="AlphaFoldDB" id="A0A7Y3YRF6"/>
<gene>
    <name evidence="2" type="ORF">F0245_18480</name>
</gene>
<accession>A0A7Y3YRF6</accession>
<name>A0A7Y3YRF6_9VIBR</name>
<evidence type="ECO:0000313" key="2">
    <source>
        <dbReference type="EMBL" id="NOH35324.1"/>
    </source>
</evidence>
<dbReference type="RefSeq" id="WP_171368765.1">
    <property type="nucleotide sequence ID" value="NZ_VTXW01000021.1"/>
</dbReference>
<evidence type="ECO:0000313" key="3">
    <source>
        <dbReference type="Proteomes" id="UP000525336"/>
    </source>
</evidence>
<organism evidence="2 3">
    <name type="scientific">Vibrio chagasii</name>
    <dbReference type="NCBI Taxonomy" id="170679"/>
    <lineage>
        <taxon>Bacteria</taxon>
        <taxon>Pseudomonadati</taxon>
        <taxon>Pseudomonadota</taxon>
        <taxon>Gammaproteobacteria</taxon>
        <taxon>Vibrionales</taxon>
        <taxon>Vibrionaceae</taxon>
        <taxon>Vibrio</taxon>
    </lineage>
</organism>
<dbReference type="InterPro" id="IPR021253">
    <property type="entry name" value="ZrgA-like"/>
</dbReference>
<dbReference type="EMBL" id="VTXW01000021">
    <property type="protein sequence ID" value="NOH35324.1"/>
    <property type="molecule type" value="Genomic_DNA"/>
</dbReference>
<evidence type="ECO:0000256" key="1">
    <source>
        <dbReference type="SAM" id="MobiDB-lite"/>
    </source>
</evidence>
<feature type="region of interest" description="Disordered" evidence="1">
    <location>
        <begin position="105"/>
        <end position="222"/>
    </location>
</feature>
<sequence>MKPSILAVVIGMTVSTNVLANEEFRSHSAHVHGQVEVNIAQDGQELLVEVTAPGADVVGFEHAPETAEQKKIFEQAIAQLNKPDELFSFNNANCTLKFKSVSNTLEGDHDEHEGHDHAEHGHDDHEGHDHAEHDHDDHKDHDHAEHDHDDHKDHDHAEHDHDDHKDHDHAEHDHDDHKDHDHAEHDHDDHKDHDHAEHDHDDHEGHDHHDHEGHDHSEGGHGEFTVEYHYQCSDVAKLDTVSTQWFSKFSNTEKMTVNLLTDTAQVQEVLNAERISFRF</sequence>
<comment type="caution">
    <text evidence="2">The sequence shown here is derived from an EMBL/GenBank/DDBJ whole genome shotgun (WGS) entry which is preliminary data.</text>
</comment>
<proteinExistence type="predicted"/>
<dbReference type="Proteomes" id="UP000525336">
    <property type="component" value="Unassembled WGS sequence"/>
</dbReference>
<reference evidence="2 3" key="1">
    <citation type="submission" date="2019-09" db="EMBL/GenBank/DDBJ databases">
        <title>Draft genome sequencing and comparative genomics of hatchery-associated Vibrios.</title>
        <authorList>
            <person name="Kehlet-Delgado H."/>
            <person name="Mueller R.S."/>
        </authorList>
    </citation>
    <scope>NUCLEOTIDE SEQUENCE [LARGE SCALE GENOMIC DNA]</scope>
    <source>
        <strain evidence="2 3">00-90-10</strain>
    </source>
</reference>